<accession>A0A2K8SEP2</accession>
<dbReference type="EMBL" id="CP025057">
    <property type="protein sequence ID" value="AUB31728.1"/>
    <property type="molecule type" value="Genomic_DNA"/>
</dbReference>
<sequence length="302" mass="36574">MSNRLFDFSEKVKKEVYKKYKGICTICLCVLVMETDAKKRWKNSFISLFNFKYCEIAHIIPSSNKEGEPRSEYKDDFIIRYGEDKLNKEENAVLLCKNCHKNIDSINPEKFPMDKLIELKERHSVRYAVHTEKMWIENQEIIYELISKIDQDIFEDKINYKTIEYKEKMDINSFHEDDKIFINIQIRNLMTNDYKIYRDFLKKSNVEFEDIRNFLNQNYLLLKQENFDLKLSDRNIKIIKELRNLLSNLLLKETTEKETIIVYKNANINLENIEYFILKIIWIMFVECDIFEKEIQDQFAFT</sequence>
<name>A0A2K8SEP2_9MOLU</name>
<dbReference type="KEGG" id="sfz:SFLOR_v1c06800"/>
<protein>
    <recommendedName>
        <fullName evidence="1">HNH nuclease domain-containing protein</fullName>
    </recommendedName>
</protein>
<gene>
    <name evidence="2" type="ORF">SFLOR_v1c06800</name>
</gene>
<dbReference type="Proteomes" id="UP000231823">
    <property type="component" value="Chromosome"/>
</dbReference>
<dbReference type="AlphaFoldDB" id="A0A2K8SEP2"/>
<dbReference type="InterPro" id="IPR003615">
    <property type="entry name" value="HNH_nuc"/>
</dbReference>
<dbReference type="Pfam" id="PF13391">
    <property type="entry name" value="HNH_2"/>
    <property type="match status" value="1"/>
</dbReference>
<organism evidence="2 3">
    <name type="scientific">Spiroplasma floricola 23-6</name>
    <dbReference type="NCBI Taxonomy" id="1336749"/>
    <lineage>
        <taxon>Bacteria</taxon>
        <taxon>Bacillati</taxon>
        <taxon>Mycoplasmatota</taxon>
        <taxon>Mollicutes</taxon>
        <taxon>Entomoplasmatales</taxon>
        <taxon>Spiroplasmataceae</taxon>
        <taxon>Spiroplasma</taxon>
    </lineage>
</organism>
<dbReference type="RefSeq" id="WP_100916706.1">
    <property type="nucleotide sequence ID" value="NZ_CP025057.1"/>
</dbReference>
<keyword evidence="3" id="KW-1185">Reference proteome</keyword>
<feature type="domain" description="HNH nuclease" evidence="1">
    <location>
        <begin position="51"/>
        <end position="104"/>
    </location>
</feature>
<dbReference type="OrthoDB" id="398920at2"/>
<evidence type="ECO:0000259" key="1">
    <source>
        <dbReference type="Pfam" id="PF13391"/>
    </source>
</evidence>
<dbReference type="Gene3D" id="1.10.30.50">
    <property type="match status" value="1"/>
</dbReference>
<proteinExistence type="predicted"/>
<evidence type="ECO:0000313" key="3">
    <source>
        <dbReference type="Proteomes" id="UP000231823"/>
    </source>
</evidence>
<evidence type="ECO:0000313" key="2">
    <source>
        <dbReference type="EMBL" id="AUB31728.1"/>
    </source>
</evidence>
<reference evidence="2 3" key="1">
    <citation type="submission" date="2017-12" db="EMBL/GenBank/DDBJ databases">
        <title>Complete genome sequence of Spiroplasma floricola 23-6 (ATCC 29989).</title>
        <authorList>
            <person name="Tsai Y.-M."/>
            <person name="Wu P.-S."/>
            <person name="Lo W.-S."/>
            <person name="Kuo C.-H."/>
        </authorList>
    </citation>
    <scope>NUCLEOTIDE SEQUENCE [LARGE SCALE GENOMIC DNA]</scope>
    <source>
        <strain evidence="2 3">23-6</strain>
    </source>
</reference>